<feature type="domain" description="Peptidase M16 N-terminal" evidence="10">
    <location>
        <begin position="50"/>
        <end position="194"/>
    </location>
</feature>
<comment type="caution">
    <text evidence="12">The sequence shown here is derived from an EMBL/GenBank/DDBJ whole genome shotgun (WGS) entry which is preliminary data.</text>
</comment>
<keyword evidence="9" id="KW-0732">Signal</keyword>
<evidence type="ECO:0000256" key="6">
    <source>
        <dbReference type="ARBA" id="ARBA00022833"/>
    </source>
</evidence>
<dbReference type="PANTHER" id="PTHR43690:SF17">
    <property type="entry name" value="PROTEIN YHJJ"/>
    <property type="match status" value="1"/>
</dbReference>
<keyword evidence="5" id="KW-0378">Hydrolase</keyword>
<protein>
    <submittedName>
        <fullName evidence="12">Insulinase family protein</fullName>
    </submittedName>
</protein>
<dbReference type="PROSITE" id="PS51257">
    <property type="entry name" value="PROKAR_LIPOPROTEIN"/>
    <property type="match status" value="1"/>
</dbReference>
<dbReference type="AlphaFoldDB" id="A0A832J6D4"/>
<keyword evidence="7" id="KW-0482">Metalloprotease</keyword>
<evidence type="ECO:0000256" key="7">
    <source>
        <dbReference type="ARBA" id="ARBA00023049"/>
    </source>
</evidence>
<dbReference type="InterPro" id="IPR011765">
    <property type="entry name" value="Pept_M16_N"/>
</dbReference>
<evidence type="ECO:0000313" key="12">
    <source>
        <dbReference type="EMBL" id="HHJ80539.1"/>
    </source>
</evidence>
<dbReference type="PANTHER" id="PTHR43690">
    <property type="entry name" value="NARDILYSIN"/>
    <property type="match status" value="1"/>
</dbReference>
<dbReference type="InterPro" id="IPR007863">
    <property type="entry name" value="Peptidase_M16_C"/>
</dbReference>
<dbReference type="InterPro" id="IPR001431">
    <property type="entry name" value="Pept_M16_Zn_BS"/>
</dbReference>
<evidence type="ECO:0000256" key="2">
    <source>
        <dbReference type="ARBA" id="ARBA00007261"/>
    </source>
</evidence>
<reference evidence="12" key="1">
    <citation type="journal article" date="2020" name="mSystems">
        <title>Genome- and Community-Level Interaction Insights into Carbon Utilization and Element Cycling Functions of Hydrothermarchaeota in Hydrothermal Sediment.</title>
        <authorList>
            <person name="Zhou Z."/>
            <person name="Liu Y."/>
            <person name="Xu W."/>
            <person name="Pan J."/>
            <person name="Luo Z.H."/>
            <person name="Li M."/>
        </authorList>
    </citation>
    <scope>NUCLEOTIDE SEQUENCE [LARGE SCALE GENOMIC DNA]</scope>
    <source>
        <strain evidence="12">HyVt-505</strain>
    </source>
</reference>
<dbReference type="Gene3D" id="3.30.830.10">
    <property type="entry name" value="Metalloenzyme, LuxS/M16 peptidase-like"/>
    <property type="match status" value="2"/>
</dbReference>
<dbReference type="GO" id="GO:0004222">
    <property type="term" value="F:metalloendopeptidase activity"/>
    <property type="evidence" value="ECO:0007669"/>
    <property type="project" value="InterPro"/>
</dbReference>
<dbReference type="Pfam" id="PF00675">
    <property type="entry name" value="Peptidase_M16"/>
    <property type="match status" value="1"/>
</dbReference>
<comment type="cofactor">
    <cofactor evidence="1">
        <name>Zn(2+)</name>
        <dbReference type="ChEBI" id="CHEBI:29105"/>
    </cofactor>
</comment>
<dbReference type="SUPFAM" id="SSF63411">
    <property type="entry name" value="LuxS/MPP-like metallohydrolase"/>
    <property type="match status" value="2"/>
</dbReference>
<evidence type="ECO:0000256" key="5">
    <source>
        <dbReference type="ARBA" id="ARBA00022801"/>
    </source>
</evidence>
<keyword evidence="4" id="KW-0479">Metal-binding</keyword>
<evidence type="ECO:0000259" key="10">
    <source>
        <dbReference type="Pfam" id="PF00675"/>
    </source>
</evidence>
<feature type="domain" description="Peptidase M16 C-terminal" evidence="11">
    <location>
        <begin position="202"/>
        <end position="385"/>
    </location>
</feature>
<dbReference type="PROSITE" id="PS00143">
    <property type="entry name" value="INSULINASE"/>
    <property type="match status" value="1"/>
</dbReference>
<dbReference type="Proteomes" id="UP000885832">
    <property type="component" value="Unassembled WGS sequence"/>
</dbReference>
<gene>
    <name evidence="12" type="ORF">ENJ65_02780</name>
</gene>
<accession>A0A832J6D4</accession>
<evidence type="ECO:0000259" key="11">
    <source>
        <dbReference type="Pfam" id="PF05193"/>
    </source>
</evidence>
<sequence length="469" mass="52624">MKTRLTLAALFSFILSGCATLQPNNNLTNSSSNDSTAVHEYQLDNGMKIFVKEDHRAPVVASMVWYKVGSSYENNGTTGVSHVLEHMMFKGTEKYGPGEFSRIIAENGGKENAFTSRDYTAYFQRLHKDKLETSIRMEADRMRGMKVADEEFAKEIQVVIEERRMRTEDAPESLTYEAFSASAYTTNPYRRPVIGWMNDLENMTAQDIRDWYQVWYAPNNASLVVAGDVDPEQVYQLAKKYFAPLKPIKHIAPPKPQLEPEQKGLRRIIVKAPAELPYLLMGYKVPSVNGAKEEWEPYALDVLANVLDGGNSARFAKNLVRGQQVAAGAGAGYSPFSRLNTLFLFDGNPARGHSISELEQAIREQIELIKTEPVSTDELARIKAQVIAADVYQLDSVFYQAMKIGQFETVGLDWRLSDQYAERIQQVTAEQVQKVAKKYLIDDSLTVAVLEPQPMAGNQAHHSNAGSHH</sequence>
<feature type="signal peptide" evidence="9">
    <location>
        <begin position="1"/>
        <end position="21"/>
    </location>
</feature>
<dbReference type="GO" id="GO:0006508">
    <property type="term" value="P:proteolysis"/>
    <property type="evidence" value="ECO:0007669"/>
    <property type="project" value="UniProtKB-KW"/>
</dbReference>
<feature type="chain" id="PRO_5032347334" evidence="9">
    <location>
        <begin position="22"/>
        <end position="469"/>
    </location>
</feature>
<evidence type="ECO:0000256" key="9">
    <source>
        <dbReference type="SAM" id="SignalP"/>
    </source>
</evidence>
<comment type="similarity">
    <text evidence="2 8">Belongs to the peptidase M16 family.</text>
</comment>
<dbReference type="InterPro" id="IPR011249">
    <property type="entry name" value="Metalloenz_LuxS/M16"/>
</dbReference>
<dbReference type="GO" id="GO:0046872">
    <property type="term" value="F:metal ion binding"/>
    <property type="evidence" value="ECO:0007669"/>
    <property type="project" value="UniProtKB-KW"/>
</dbReference>
<dbReference type="EMBL" id="DRNF01000176">
    <property type="protein sequence ID" value="HHJ80539.1"/>
    <property type="molecule type" value="Genomic_DNA"/>
</dbReference>
<name>A0A832J6D4_9GAMM</name>
<evidence type="ECO:0000256" key="3">
    <source>
        <dbReference type="ARBA" id="ARBA00022670"/>
    </source>
</evidence>
<organism evidence="12">
    <name type="scientific">Candidatus Tenderia electrophaga</name>
    <dbReference type="NCBI Taxonomy" id="1748243"/>
    <lineage>
        <taxon>Bacteria</taxon>
        <taxon>Pseudomonadati</taxon>
        <taxon>Pseudomonadota</taxon>
        <taxon>Gammaproteobacteria</taxon>
        <taxon>Candidatus Tenderiales</taxon>
        <taxon>Candidatus Tenderiaceae</taxon>
        <taxon>Candidatus Tenderia</taxon>
    </lineage>
</organism>
<keyword evidence="6" id="KW-0862">Zinc</keyword>
<evidence type="ECO:0000256" key="4">
    <source>
        <dbReference type="ARBA" id="ARBA00022723"/>
    </source>
</evidence>
<evidence type="ECO:0000256" key="1">
    <source>
        <dbReference type="ARBA" id="ARBA00001947"/>
    </source>
</evidence>
<evidence type="ECO:0000256" key="8">
    <source>
        <dbReference type="RuleBase" id="RU004447"/>
    </source>
</evidence>
<proteinExistence type="inferred from homology"/>
<dbReference type="Pfam" id="PF05193">
    <property type="entry name" value="Peptidase_M16_C"/>
    <property type="match status" value="1"/>
</dbReference>
<keyword evidence="3" id="KW-0645">Protease</keyword>
<dbReference type="InterPro" id="IPR050626">
    <property type="entry name" value="Peptidase_M16"/>
</dbReference>